<comment type="similarity">
    <text evidence="1">Belongs to the LysR transcriptional regulatory family.</text>
</comment>
<keyword evidence="5" id="KW-0804">Transcription</keyword>
<dbReference type="PANTHER" id="PTHR30293">
    <property type="entry name" value="TRANSCRIPTIONAL REGULATORY PROTEIN NAC-RELATED"/>
    <property type="match status" value="1"/>
</dbReference>
<proteinExistence type="inferred from homology"/>
<dbReference type="InterPro" id="IPR036388">
    <property type="entry name" value="WH-like_DNA-bd_sf"/>
</dbReference>
<dbReference type="Proteomes" id="UP000199002">
    <property type="component" value="Unassembled WGS sequence"/>
</dbReference>
<sequence>MNFKHLKYFWTVAKAGGVVRAGEQLHTTPQTLSGQIKQLEQWLGHDLFRKRGRGLELTSEGRIALGYAEQIFALGDALEKSVRLSRGQARPLEFRVGIADSVAKPVAYHLLEPALGLADRVHMICHEGKFPELLAQLTLHRLDLVIADEPVSRKVGVKAFNHALGTSAMSFFCAPSLAQQLQGPFPQCLHGAPMLIQGPMSSVRQQLDHWFNKYQLQPHIVGEFDDSALMNAFGREGRGVFTSPSVLEDETVAQFGVQVVGKTSELVEEFFAISVERRITHPCVSAITRAARAELFAQ</sequence>
<dbReference type="Gene3D" id="1.10.10.10">
    <property type="entry name" value="Winged helix-like DNA-binding domain superfamily/Winged helix DNA-binding domain"/>
    <property type="match status" value="1"/>
</dbReference>
<name>A0A1H4ATX2_9BURK</name>
<keyword evidence="3" id="KW-0238">DNA-binding</keyword>
<dbReference type="PANTHER" id="PTHR30293:SF2">
    <property type="entry name" value="TRANSCRIPTIONAL ACTIVATOR PROTEIN NHAR"/>
    <property type="match status" value="1"/>
</dbReference>
<dbReference type="SUPFAM" id="SSF53850">
    <property type="entry name" value="Periplasmic binding protein-like II"/>
    <property type="match status" value="1"/>
</dbReference>
<protein>
    <submittedName>
        <fullName evidence="7">LysR family transcriptional regulator, transcriptional activator of nhaA</fullName>
    </submittedName>
</protein>
<dbReference type="NCBIfam" id="NF008284">
    <property type="entry name" value="PRK11062.1"/>
    <property type="match status" value="1"/>
</dbReference>
<evidence type="ECO:0000256" key="5">
    <source>
        <dbReference type="ARBA" id="ARBA00023163"/>
    </source>
</evidence>
<keyword evidence="8" id="KW-1185">Reference proteome</keyword>
<keyword evidence="4" id="KW-0010">Activator</keyword>
<organism evidence="7 8">
    <name type="scientific">Acidovorax soli</name>
    <dbReference type="NCBI Taxonomy" id="592050"/>
    <lineage>
        <taxon>Bacteria</taxon>
        <taxon>Pseudomonadati</taxon>
        <taxon>Pseudomonadota</taxon>
        <taxon>Betaproteobacteria</taxon>
        <taxon>Burkholderiales</taxon>
        <taxon>Comamonadaceae</taxon>
        <taxon>Acidovorax</taxon>
    </lineage>
</organism>
<evidence type="ECO:0000259" key="6">
    <source>
        <dbReference type="PROSITE" id="PS50931"/>
    </source>
</evidence>
<keyword evidence="2" id="KW-0805">Transcription regulation</keyword>
<accession>A0A1H4ATX2</accession>
<dbReference type="GO" id="GO:0003677">
    <property type="term" value="F:DNA binding"/>
    <property type="evidence" value="ECO:0007669"/>
    <property type="project" value="UniProtKB-KW"/>
</dbReference>
<evidence type="ECO:0000256" key="4">
    <source>
        <dbReference type="ARBA" id="ARBA00023159"/>
    </source>
</evidence>
<dbReference type="GO" id="GO:0003700">
    <property type="term" value="F:DNA-binding transcription factor activity"/>
    <property type="evidence" value="ECO:0007669"/>
    <property type="project" value="InterPro"/>
</dbReference>
<gene>
    <name evidence="7" type="ORF">SAMN05421875_11178</name>
</gene>
<dbReference type="GeneID" id="34232591"/>
<evidence type="ECO:0000256" key="1">
    <source>
        <dbReference type="ARBA" id="ARBA00009437"/>
    </source>
</evidence>
<evidence type="ECO:0000256" key="3">
    <source>
        <dbReference type="ARBA" id="ARBA00023125"/>
    </source>
</evidence>
<dbReference type="AlphaFoldDB" id="A0A1H4ATX2"/>
<dbReference type="STRING" id="592050.SAMN05421875_11178"/>
<dbReference type="Pfam" id="PF03466">
    <property type="entry name" value="LysR_substrate"/>
    <property type="match status" value="1"/>
</dbReference>
<dbReference type="PROSITE" id="PS50931">
    <property type="entry name" value="HTH_LYSR"/>
    <property type="match status" value="1"/>
</dbReference>
<dbReference type="CDD" id="cd08429">
    <property type="entry name" value="PBP2_NhaR"/>
    <property type="match status" value="1"/>
</dbReference>
<dbReference type="GO" id="GO:2000142">
    <property type="term" value="P:regulation of DNA-templated transcription initiation"/>
    <property type="evidence" value="ECO:0007669"/>
    <property type="project" value="TreeGrafter"/>
</dbReference>
<evidence type="ECO:0000313" key="7">
    <source>
        <dbReference type="EMBL" id="SEA39244.1"/>
    </source>
</evidence>
<dbReference type="SUPFAM" id="SSF46785">
    <property type="entry name" value="Winged helix' DNA-binding domain"/>
    <property type="match status" value="1"/>
</dbReference>
<dbReference type="Pfam" id="PF00126">
    <property type="entry name" value="HTH_1"/>
    <property type="match status" value="1"/>
</dbReference>
<evidence type="ECO:0000256" key="2">
    <source>
        <dbReference type="ARBA" id="ARBA00023015"/>
    </source>
</evidence>
<dbReference type="InterPro" id="IPR005119">
    <property type="entry name" value="LysR_subst-bd"/>
</dbReference>
<dbReference type="InterPro" id="IPR000847">
    <property type="entry name" value="LysR_HTH_N"/>
</dbReference>
<feature type="domain" description="HTH lysR-type" evidence="6">
    <location>
        <begin position="1"/>
        <end position="58"/>
    </location>
</feature>
<dbReference type="Gene3D" id="3.40.190.290">
    <property type="match status" value="1"/>
</dbReference>
<reference evidence="8" key="1">
    <citation type="submission" date="2016-10" db="EMBL/GenBank/DDBJ databases">
        <authorList>
            <person name="Varghese N."/>
            <person name="Submissions S."/>
        </authorList>
    </citation>
    <scope>NUCLEOTIDE SEQUENCE [LARGE SCALE GENOMIC DNA]</scope>
    <source>
        <strain evidence="8">DSM 25157</strain>
    </source>
</reference>
<dbReference type="EMBL" id="FNQJ01000011">
    <property type="protein sequence ID" value="SEA39244.1"/>
    <property type="molecule type" value="Genomic_DNA"/>
</dbReference>
<evidence type="ECO:0000313" key="8">
    <source>
        <dbReference type="Proteomes" id="UP000199002"/>
    </source>
</evidence>
<dbReference type="InterPro" id="IPR036390">
    <property type="entry name" value="WH_DNA-bd_sf"/>
</dbReference>
<dbReference type="RefSeq" id="WP_026435311.1">
    <property type="nucleotide sequence ID" value="NZ_CAXIQL010000084.1"/>
</dbReference>